<dbReference type="PANTHER" id="PTHR43861">
    <property type="entry name" value="TRANS-ACONITATE 2-METHYLTRANSFERASE-RELATED"/>
    <property type="match status" value="1"/>
</dbReference>
<sequence>MGVLKKFLKQFKKPEGFFGRVAGYLMAKEPEKSDWTVSLLNPTDSARVLEVGFGPGIAIEALSQKVTEGYIAGIEISEVMIKAASKRNKEAIDKGIVDLRFVNVSDMLPFEEKFDYILSVNNFMFWENPINTLMNLRERLKPNGKIAITIHPRAKGATNETTKKFGEKIIDCLKEAGYSENQIHFKKMKPVDCVCVIAIN</sequence>
<dbReference type="GO" id="GO:0008757">
    <property type="term" value="F:S-adenosylmethionine-dependent methyltransferase activity"/>
    <property type="evidence" value="ECO:0007669"/>
    <property type="project" value="InterPro"/>
</dbReference>
<dbReference type="Pfam" id="PF08241">
    <property type="entry name" value="Methyltransf_11"/>
    <property type="match status" value="1"/>
</dbReference>
<dbReference type="Gene3D" id="3.40.50.150">
    <property type="entry name" value="Vaccinia Virus protein VP39"/>
    <property type="match status" value="1"/>
</dbReference>
<accession>A0A410M9A2</accession>
<gene>
    <name evidence="2" type="ORF">HLI_03215</name>
</gene>
<dbReference type="InterPro" id="IPR029063">
    <property type="entry name" value="SAM-dependent_MTases_sf"/>
</dbReference>
<dbReference type="KEGG" id="hli:HLI_03215"/>
<keyword evidence="2" id="KW-0489">Methyltransferase</keyword>
<name>A0A410M9A2_9BACI</name>
<keyword evidence="2" id="KW-0808">Transferase</keyword>
<evidence type="ECO:0000259" key="1">
    <source>
        <dbReference type="Pfam" id="PF08241"/>
    </source>
</evidence>
<evidence type="ECO:0000313" key="3">
    <source>
        <dbReference type="Proteomes" id="UP000287756"/>
    </source>
</evidence>
<dbReference type="Proteomes" id="UP000287756">
    <property type="component" value="Chromosome"/>
</dbReference>
<dbReference type="InterPro" id="IPR013216">
    <property type="entry name" value="Methyltransf_11"/>
</dbReference>
<dbReference type="SUPFAM" id="SSF53335">
    <property type="entry name" value="S-adenosyl-L-methionine-dependent methyltransferases"/>
    <property type="match status" value="1"/>
</dbReference>
<feature type="domain" description="Methyltransferase type 11" evidence="1">
    <location>
        <begin position="49"/>
        <end position="148"/>
    </location>
</feature>
<dbReference type="GO" id="GO:0032259">
    <property type="term" value="P:methylation"/>
    <property type="evidence" value="ECO:0007669"/>
    <property type="project" value="UniProtKB-KW"/>
</dbReference>
<dbReference type="CDD" id="cd02440">
    <property type="entry name" value="AdoMet_MTases"/>
    <property type="match status" value="1"/>
</dbReference>
<dbReference type="OrthoDB" id="9772751at2"/>
<dbReference type="RefSeq" id="WP_128523046.1">
    <property type="nucleotide sequence ID" value="NZ_CP026118.1"/>
</dbReference>
<proteinExistence type="predicted"/>
<organism evidence="2 3">
    <name type="scientific">Halobacillus litoralis</name>
    <dbReference type="NCBI Taxonomy" id="45668"/>
    <lineage>
        <taxon>Bacteria</taxon>
        <taxon>Bacillati</taxon>
        <taxon>Bacillota</taxon>
        <taxon>Bacilli</taxon>
        <taxon>Bacillales</taxon>
        <taxon>Bacillaceae</taxon>
        <taxon>Halobacillus</taxon>
    </lineage>
</organism>
<dbReference type="AlphaFoldDB" id="A0A410M9A2"/>
<protein>
    <submittedName>
        <fullName evidence="2">Class I SAM-dependent methyltransferase</fullName>
    </submittedName>
</protein>
<evidence type="ECO:0000313" key="2">
    <source>
        <dbReference type="EMBL" id="QAS51292.1"/>
    </source>
</evidence>
<dbReference type="EMBL" id="CP026118">
    <property type="protein sequence ID" value="QAS51292.1"/>
    <property type="molecule type" value="Genomic_DNA"/>
</dbReference>
<dbReference type="PANTHER" id="PTHR43861:SF1">
    <property type="entry name" value="TRANS-ACONITATE 2-METHYLTRANSFERASE"/>
    <property type="match status" value="1"/>
</dbReference>
<reference evidence="2 3" key="1">
    <citation type="submission" date="2018-01" db="EMBL/GenBank/DDBJ databases">
        <title>The whole genome sequencing and assembly of Halobacillus litoralis ERB031 strain.</title>
        <authorList>
            <person name="Lee S.-J."/>
            <person name="Park M.-K."/>
            <person name="Kim J.-Y."/>
            <person name="Lee Y.-J."/>
            <person name="Yi H."/>
            <person name="Bahn Y.-S."/>
            <person name="Kim J.F."/>
            <person name="Lee D.-W."/>
        </authorList>
    </citation>
    <scope>NUCLEOTIDE SEQUENCE [LARGE SCALE GENOMIC DNA]</scope>
    <source>
        <strain evidence="2 3">ERB 031</strain>
    </source>
</reference>